<organism evidence="1 2">
    <name type="scientific">Pisolithus microcarpus 441</name>
    <dbReference type="NCBI Taxonomy" id="765257"/>
    <lineage>
        <taxon>Eukaryota</taxon>
        <taxon>Fungi</taxon>
        <taxon>Dikarya</taxon>
        <taxon>Basidiomycota</taxon>
        <taxon>Agaricomycotina</taxon>
        <taxon>Agaricomycetes</taxon>
        <taxon>Agaricomycetidae</taxon>
        <taxon>Boletales</taxon>
        <taxon>Sclerodermatineae</taxon>
        <taxon>Pisolithaceae</taxon>
        <taxon>Pisolithus</taxon>
    </lineage>
</organism>
<dbReference type="Proteomes" id="UP000054018">
    <property type="component" value="Unassembled WGS sequence"/>
</dbReference>
<gene>
    <name evidence="1" type="ORF">PISMIDRAFT_9172</name>
</gene>
<dbReference type="HOGENOM" id="CLU_960154_0_0_1"/>
<protein>
    <submittedName>
        <fullName evidence="1">Uncharacterized protein</fullName>
    </submittedName>
</protein>
<evidence type="ECO:0000313" key="1">
    <source>
        <dbReference type="EMBL" id="KIK26255.1"/>
    </source>
</evidence>
<reference evidence="1 2" key="1">
    <citation type="submission" date="2014-04" db="EMBL/GenBank/DDBJ databases">
        <authorList>
            <consortium name="DOE Joint Genome Institute"/>
            <person name="Kuo A."/>
            <person name="Kohler A."/>
            <person name="Costa M.D."/>
            <person name="Nagy L.G."/>
            <person name="Floudas D."/>
            <person name="Copeland A."/>
            <person name="Barry K.W."/>
            <person name="Cichocki N."/>
            <person name="Veneault-Fourrey C."/>
            <person name="LaButti K."/>
            <person name="Lindquist E.A."/>
            <person name="Lipzen A."/>
            <person name="Lundell T."/>
            <person name="Morin E."/>
            <person name="Murat C."/>
            <person name="Sun H."/>
            <person name="Tunlid A."/>
            <person name="Henrissat B."/>
            <person name="Grigoriev I.V."/>
            <person name="Hibbett D.S."/>
            <person name="Martin F."/>
            <person name="Nordberg H.P."/>
            <person name="Cantor M.N."/>
            <person name="Hua S.X."/>
        </authorList>
    </citation>
    <scope>NUCLEOTIDE SEQUENCE [LARGE SCALE GENOMIC DNA]</scope>
    <source>
        <strain evidence="1 2">441</strain>
    </source>
</reference>
<dbReference type="EMBL" id="KN833703">
    <property type="protein sequence ID" value="KIK26255.1"/>
    <property type="molecule type" value="Genomic_DNA"/>
</dbReference>
<dbReference type="AlphaFoldDB" id="A0A0C9YML4"/>
<dbReference type="STRING" id="765257.A0A0C9YML4"/>
<keyword evidence="2" id="KW-1185">Reference proteome</keyword>
<accession>A0A0C9YML4</accession>
<dbReference type="OrthoDB" id="2687991at2759"/>
<name>A0A0C9YML4_9AGAM</name>
<sequence>MNPVSVRKESFQEAAITPDFDNEARATVNYEGLPPLDPKEVVTTSVFCNTSSIWLRDSSGAKLVYEASTAEYEGVLVFDGTIVCVGSGDECPLDNYAGYYIKDLQHGSIMPALTSVGTALGLQEIPLERTTSDGPVNDPLLGSMPGIVDDGIVSAYDGLMFHTQDALLAYRTGVTSSITAPITPASGDSLNVGFLQGISTFLSLGAKHKLEKGVVMKQDAALHVGILHRGTGASVSMQIATLRNLLLNHDNSRRGQMFQAVYNGTLTLAMDAKNTDIIASLLALKAEVEVQSNVPMKMTIVGGAEVHLLAPKLASANVGVIITPVRLFPFYWEGRHAWVSGSSVLEIGGFTF</sequence>
<reference evidence="2" key="2">
    <citation type="submission" date="2015-01" db="EMBL/GenBank/DDBJ databases">
        <title>Evolutionary Origins and Diversification of the Mycorrhizal Mutualists.</title>
        <authorList>
            <consortium name="DOE Joint Genome Institute"/>
            <consortium name="Mycorrhizal Genomics Consortium"/>
            <person name="Kohler A."/>
            <person name="Kuo A."/>
            <person name="Nagy L.G."/>
            <person name="Floudas D."/>
            <person name="Copeland A."/>
            <person name="Barry K.W."/>
            <person name="Cichocki N."/>
            <person name="Veneault-Fourrey C."/>
            <person name="LaButti K."/>
            <person name="Lindquist E.A."/>
            <person name="Lipzen A."/>
            <person name="Lundell T."/>
            <person name="Morin E."/>
            <person name="Murat C."/>
            <person name="Riley R."/>
            <person name="Ohm R."/>
            <person name="Sun H."/>
            <person name="Tunlid A."/>
            <person name="Henrissat B."/>
            <person name="Grigoriev I.V."/>
            <person name="Hibbett D.S."/>
            <person name="Martin F."/>
        </authorList>
    </citation>
    <scope>NUCLEOTIDE SEQUENCE [LARGE SCALE GENOMIC DNA]</scope>
    <source>
        <strain evidence="2">441</strain>
    </source>
</reference>
<dbReference type="Gene3D" id="3.20.20.140">
    <property type="entry name" value="Metal-dependent hydrolases"/>
    <property type="match status" value="1"/>
</dbReference>
<proteinExistence type="predicted"/>
<evidence type="ECO:0000313" key="2">
    <source>
        <dbReference type="Proteomes" id="UP000054018"/>
    </source>
</evidence>